<gene>
    <name evidence="2" type="ORF">M0R88_01545</name>
</gene>
<evidence type="ECO:0000313" key="3">
    <source>
        <dbReference type="Proteomes" id="UP000830434"/>
    </source>
</evidence>
<dbReference type="EMBL" id="CP096658">
    <property type="protein sequence ID" value="UPW00801.1"/>
    <property type="molecule type" value="Genomic_DNA"/>
</dbReference>
<sequence length="187" mass="20293">MTRDSDDAPRDGSPERSSLADDELLAPFRETEDPVLTTEEVGGSVPYRRRATAAGLDRLANDGVLERKSVDGETVWWLPGHTATESRGGPMPGESRADEGGLPKPLENAISTLSAPSEPERVAVYATCYYIVEEGPATGDELRDGVYPDYPADHGDADEWWTTCVRPSLSALSAVERTESGWRLAEN</sequence>
<organism evidence="2 3">
    <name type="scientific">Halorussus gelatinilyticus</name>
    <dbReference type="NCBI Taxonomy" id="2937524"/>
    <lineage>
        <taxon>Archaea</taxon>
        <taxon>Methanobacteriati</taxon>
        <taxon>Methanobacteriota</taxon>
        <taxon>Stenosarchaea group</taxon>
        <taxon>Halobacteria</taxon>
        <taxon>Halobacteriales</taxon>
        <taxon>Haladaptataceae</taxon>
        <taxon>Halorussus</taxon>
    </lineage>
</organism>
<feature type="region of interest" description="Disordered" evidence="1">
    <location>
        <begin position="77"/>
        <end position="104"/>
    </location>
</feature>
<name>A0A8U0IJF1_9EURY</name>
<dbReference type="KEGG" id="haxz:M0R88_01545"/>
<protein>
    <submittedName>
        <fullName evidence="2">Uncharacterized protein</fullName>
    </submittedName>
</protein>
<feature type="region of interest" description="Disordered" evidence="1">
    <location>
        <begin position="1"/>
        <end position="42"/>
    </location>
</feature>
<evidence type="ECO:0000256" key="1">
    <source>
        <dbReference type="SAM" id="MobiDB-lite"/>
    </source>
</evidence>
<evidence type="ECO:0000313" key="2">
    <source>
        <dbReference type="EMBL" id="UPW00801.1"/>
    </source>
</evidence>
<proteinExistence type="predicted"/>
<feature type="compositionally biased region" description="Basic and acidic residues" evidence="1">
    <location>
        <begin position="1"/>
        <end position="14"/>
    </location>
</feature>
<dbReference type="Proteomes" id="UP000830434">
    <property type="component" value="Chromosome"/>
</dbReference>
<accession>A0A8U0IJF1</accession>
<keyword evidence="3" id="KW-1185">Reference proteome</keyword>
<dbReference type="RefSeq" id="WP_248655209.1">
    <property type="nucleotide sequence ID" value="NZ_CP096658.1"/>
</dbReference>
<dbReference type="GeneID" id="72188498"/>
<dbReference type="AlphaFoldDB" id="A0A8U0IJF1"/>
<reference evidence="2" key="1">
    <citation type="submission" date="2022-04" db="EMBL/GenBank/DDBJ databases">
        <title>Diverse halophilic archaea isolated from saline environments.</title>
        <authorList>
            <person name="Cui H.-L."/>
        </authorList>
    </citation>
    <scope>NUCLEOTIDE SEQUENCE</scope>
    <source>
        <strain evidence="2">XZYJT40</strain>
    </source>
</reference>